<feature type="transmembrane region" description="Helical" evidence="8">
    <location>
        <begin position="209"/>
        <end position="237"/>
    </location>
</feature>
<evidence type="ECO:0000256" key="3">
    <source>
        <dbReference type="ARBA" id="ARBA00022448"/>
    </source>
</evidence>
<evidence type="ECO:0008006" key="11">
    <source>
        <dbReference type="Google" id="ProtNLM"/>
    </source>
</evidence>
<evidence type="ECO:0000256" key="2">
    <source>
        <dbReference type="ARBA" id="ARBA00009773"/>
    </source>
</evidence>
<gene>
    <name evidence="9" type="ORF">GCM10009433_24410</name>
</gene>
<evidence type="ECO:0000256" key="7">
    <source>
        <dbReference type="ARBA" id="ARBA00023136"/>
    </source>
</evidence>
<dbReference type="Pfam" id="PF01594">
    <property type="entry name" value="AI-2E_transport"/>
    <property type="match status" value="1"/>
</dbReference>
<comment type="subcellular location">
    <subcellularLocation>
        <location evidence="1">Cell membrane</location>
        <topology evidence="1">Multi-pass membrane protein</topology>
    </subcellularLocation>
</comment>
<keyword evidence="5 8" id="KW-0812">Transmembrane</keyword>
<feature type="transmembrane region" description="Helical" evidence="8">
    <location>
        <begin position="179"/>
        <end position="197"/>
    </location>
</feature>
<evidence type="ECO:0000256" key="1">
    <source>
        <dbReference type="ARBA" id="ARBA00004651"/>
    </source>
</evidence>
<organism evidence="9 10">
    <name type="scientific">Psychroflexus lacisalsi</name>
    <dbReference type="NCBI Taxonomy" id="503928"/>
    <lineage>
        <taxon>Bacteria</taxon>
        <taxon>Pseudomonadati</taxon>
        <taxon>Bacteroidota</taxon>
        <taxon>Flavobacteriia</taxon>
        <taxon>Flavobacteriales</taxon>
        <taxon>Flavobacteriaceae</taxon>
        <taxon>Psychroflexus</taxon>
    </lineage>
</organism>
<keyword evidence="6 8" id="KW-1133">Transmembrane helix</keyword>
<accession>A0ABN1KDD7</accession>
<feature type="transmembrane region" description="Helical" evidence="8">
    <location>
        <begin position="62"/>
        <end position="79"/>
    </location>
</feature>
<dbReference type="PANTHER" id="PTHR21716">
    <property type="entry name" value="TRANSMEMBRANE PROTEIN"/>
    <property type="match status" value="1"/>
</dbReference>
<comment type="caution">
    <text evidence="9">The sequence shown here is derived from an EMBL/GenBank/DDBJ whole genome shotgun (WGS) entry which is preliminary data.</text>
</comment>
<keyword evidence="10" id="KW-1185">Reference proteome</keyword>
<dbReference type="EMBL" id="BAAAGG010000022">
    <property type="protein sequence ID" value="GAA0763242.1"/>
    <property type="molecule type" value="Genomic_DNA"/>
</dbReference>
<dbReference type="PANTHER" id="PTHR21716:SF53">
    <property type="entry name" value="PERMEASE PERM-RELATED"/>
    <property type="match status" value="1"/>
</dbReference>
<comment type="similarity">
    <text evidence="2">Belongs to the autoinducer-2 exporter (AI-2E) (TC 2.A.86) family.</text>
</comment>
<evidence type="ECO:0000256" key="4">
    <source>
        <dbReference type="ARBA" id="ARBA00022475"/>
    </source>
</evidence>
<evidence type="ECO:0000256" key="6">
    <source>
        <dbReference type="ARBA" id="ARBA00022989"/>
    </source>
</evidence>
<proteinExistence type="inferred from homology"/>
<keyword evidence="7 8" id="KW-0472">Membrane</keyword>
<keyword evidence="4" id="KW-1003">Cell membrane</keyword>
<feature type="transmembrane region" description="Helical" evidence="8">
    <location>
        <begin position="114"/>
        <end position="135"/>
    </location>
</feature>
<evidence type="ECO:0000313" key="10">
    <source>
        <dbReference type="Proteomes" id="UP001500185"/>
    </source>
</evidence>
<evidence type="ECO:0000313" key="9">
    <source>
        <dbReference type="EMBL" id="GAA0763242.1"/>
    </source>
</evidence>
<protein>
    <recommendedName>
        <fullName evidence="11">AI-2E family transporter</fullName>
    </recommendedName>
</protein>
<name>A0ABN1KDD7_9FLAO</name>
<keyword evidence="3" id="KW-0813">Transport</keyword>
<feature type="transmembrane region" description="Helical" evidence="8">
    <location>
        <begin position="141"/>
        <end position="172"/>
    </location>
</feature>
<evidence type="ECO:0000256" key="5">
    <source>
        <dbReference type="ARBA" id="ARBA00022692"/>
    </source>
</evidence>
<evidence type="ECO:0000256" key="8">
    <source>
        <dbReference type="SAM" id="Phobius"/>
    </source>
</evidence>
<reference evidence="9 10" key="1">
    <citation type="journal article" date="2019" name="Int. J. Syst. Evol. Microbiol.">
        <title>The Global Catalogue of Microorganisms (GCM) 10K type strain sequencing project: providing services to taxonomists for standard genome sequencing and annotation.</title>
        <authorList>
            <consortium name="The Broad Institute Genomics Platform"/>
            <consortium name="The Broad Institute Genome Sequencing Center for Infectious Disease"/>
            <person name="Wu L."/>
            <person name="Ma J."/>
        </authorList>
    </citation>
    <scope>NUCLEOTIDE SEQUENCE [LARGE SCALE GENOMIC DNA]</scope>
    <source>
        <strain evidence="9 10">JCM 16231</strain>
    </source>
</reference>
<dbReference type="InterPro" id="IPR002549">
    <property type="entry name" value="AI-2E-like"/>
</dbReference>
<sequence>MSDLLERKEDILGFIDNLREQVVQLTGITLEQQEEVFKDRIFGMIQELQKHLSNLFNNFVDILMDFLVMLIYVFLFLLYRDQFFNFFMKYASSHNNSNAEKIINESKTVANRYLWGRVQVMIALAIMYTITFLAYDLEYSALLIIFGVLITIVPYIGPFVSGLLPVLFMVVFSDSSAEIISFAAIVLVIQLIESYVLEPIIIGSEIKQSPLFVIIAIVLGGAIWGFAGLVLFVPLFAIMKIIFDHTPGLEPLGILIGYENDKPSEEN</sequence>
<dbReference type="Proteomes" id="UP001500185">
    <property type="component" value="Unassembled WGS sequence"/>
</dbReference>